<comment type="caution">
    <text evidence="2">The sequence shown here is derived from an EMBL/GenBank/DDBJ whole genome shotgun (WGS) entry which is preliminary data.</text>
</comment>
<dbReference type="Gene3D" id="3.30.559.10">
    <property type="entry name" value="Chloramphenicol acetyltransferase-like domain"/>
    <property type="match status" value="1"/>
</dbReference>
<gene>
    <name evidence="2" type="ORF">GH714_032555</name>
</gene>
<name>A0A6A6L303_HEVBR</name>
<reference evidence="2 3" key="1">
    <citation type="journal article" date="2020" name="Mol. Plant">
        <title>The Chromosome-Based Rubber Tree Genome Provides New Insights into Spurge Genome Evolution and Rubber Biosynthesis.</title>
        <authorList>
            <person name="Liu J."/>
            <person name="Shi C."/>
            <person name="Shi C.C."/>
            <person name="Li W."/>
            <person name="Zhang Q.J."/>
            <person name="Zhang Y."/>
            <person name="Li K."/>
            <person name="Lu H.F."/>
            <person name="Shi C."/>
            <person name="Zhu S.T."/>
            <person name="Xiao Z.Y."/>
            <person name="Nan H."/>
            <person name="Yue Y."/>
            <person name="Zhu X.G."/>
            <person name="Wu Y."/>
            <person name="Hong X.N."/>
            <person name="Fan G.Y."/>
            <person name="Tong Y."/>
            <person name="Zhang D."/>
            <person name="Mao C.L."/>
            <person name="Liu Y.L."/>
            <person name="Hao S.J."/>
            <person name="Liu W.Q."/>
            <person name="Lv M.Q."/>
            <person name="Zhang H.B."/>
            <person name="Liu Y."/>
            <person name="Hu-Tang G.R."/>
            <person name="Wang J.P."/>
            <person name="Wang J.H."/>
            <person name="Sun Y.H."/>
            <person name="Ni S.B."/>
            <person name="Chen W.B."/>
            <person name="Zhang X.C."/>
            <person name="Jiao Y.N."/>
            <person name="Eichler E.E."/>
            <person name="Li G.H."/>
            <person name="Liu X."/>
            <person name="Gao L.Z."/>
        </authorList>
    </citation>
    <scope>NUCLEOTIDE SEQUENCE [LARGE SCALE GENOMIC DNA]</scope>
    <source>
        <strain evidence="3">cv. GT1</strain>
        <tissue evidence="2">Leaf</tissue>
    </source>
</reference>
<accession>A0A6A6L303</accession>
<proteinExistence type="predicted"/>
<evidence type="ECO:0000313" key="3">
    <source>
        <dbReference type="Proteomes" id="UP000467840"/>
    </source>
</evidence>
<dbReference type="GO" id="GO:0016740">
    <property type="term" value="F:transferase activity"/>
    <property type="evidence" value="ECO:0007669"/>
    <property type="project" value="UniProtKB-KW"/>
</dbReference>
<dbReference type="EMBL" id="JAAGAX010000013">
    <property type="protein sequence ID" value="KAF2295314.1"/>
    <property type="molecule type" value="Genomic_DNA"/>
</dbReference>
<evidence type="ECO:0000256" key="1">
    <source>
        <dbReference type="ARBA" id="ARBA00022679"/>
    </source>
</evidence>
<dbReference type="AlphaFoldDB" id="A0A6A6L303"/>
<sequence>MLRLAIKIAATFARRVFWKCGSGSDSDVESKRVIKQGLGYTALEMNRMVNTYTEDKVKKVLESSIQQPKILKMDGIPQDDLAASSSPRFNVYGNDFGWGKPIAVRSGPENKFCVKITVFPGVEEGSMDTEVCTFLEILEAMGHDSEFMAAVN</sequence>
<dbReference type="Pfam" id="PF02458">
    <property type="entry name" value="Transferase"/>
    <property type="match status" value="1"/>
</dbReference>
<dbReference type="Proteomes" id="UP000467840">
    <property type="component" value="Chromosome 7"/>
</dbReference>
<dbReference type="InterPro" id="IPR051283">
    <property type="entry name" value="Sec_Metabolite_Acyltrans"/>
</dbReference>
<protein>
    <submittedName>
        <fullName evidence="2">Uncharacterized protein</fullName>
    </submittedName>
</protein>
<dbReference type="PANTHER" id="PTHR31896:SF43">
    <property type="entry name" value="PROTEIN ENHANCED PSEUDOMONAS SUSCEPTIBILITY 1"/>
    <property type="match status" value="1"/>
</dbReference>
<dbReference type="InterPro" id="IPR023213">
    <property type="entry name" value="CAT-like_dom_sf"/>
</dbReference>
<keyword evidence="3" id="KW-1185">Reference proteome</keyword>
<organism evidence="2 3">
    <name type="scientific">Hevea brasiliensis</name>
    <name type="common">Para rubber tree</name>
    <name type="synonym">Siphonia brasiliensis</name>
    <dbReference type="NCBI Taxonomy" id="3981"/>
    <lineage>
        <taxon>Eukaryota</taxon>
        <taxon>Viridiplantae</taxon>
        <taxon>Streptophyta</taxon>
        <taxon>Embryophyta</taxon>
        <taxon>Tracheophyta</taxon>
        <taxon>Spermatophyta</taxon>
        <taxon>Magnoliopsida</taxon>
        <taxon>eudicotyledons</taxon>
        <taxon>Gunneridae</taxon>
        <taxon>Pentapetalae</taxon>
        <taxon>rosids</taxon>
        <taxon>fabids</taxon>
        <taxon>Malpighiales</taxon>
        <taxon>Euphorbiaceae</taxon>
        <taxon>Crotonoideae</taxon>
        <taxon>Micrandreae</taxon>
        <taxon>Hevea</taxon>
    </lineage>
</organism>
<evidence type="ECO:0000313" key="2">
    <source>
        <dbReference type="EMBL" id="KAF2295314.1"/>
    </source>
</evidence>
<keyword evidence="1" id="KW-0808">Transferase</keyword>
<dbReference type="PANTHER" id="PTHR31896">
    <property type="entry name" value="FAMILY REGULATORY PROTEIN, PUTATIVE (AFU_ORTHOLOGUE AFUA_3G14730)-RELATED"/>
    <property type="match status" value="1"/>
</dbReference>